<keyword evidence="3 6" id="KW-0808">Transferase</keyword>
<dbReference type="PROSITE" id="PS00444">
    <property type="entry name" value="POLYPRENYL_SYNTHASE_2"/>
    <property type="match status" value="1"/>
</dbReference>
<comment type="similarity">
    <text evidence="2 6">Belongs to the FPP/GGPP synthase family.</text>
</comment>
<dbReference type="Proteomes" id="UP000003240">
    <property type="component" value="Unassembled WGS sequence"/>
</dbReference>
<protein>
    <submittedName>
        <fullName evidence="7">Trans-hexaprenyltranstransferase</fullName>
    </submittedName>
</protein>
<dbReference type="EMBL" id="AFGF01000056">
    <property type="protein sequence ID" value="EGO64391.1"/>
    <property type="molecule type" value="Genomic_DNA"/>
</dbReference>
<dbReference type="eggNOG" id="COG0142">
    <property type="taxonomic scope" value="Bacteria"/>
</dbReference>
<name>F7NHL6_9FIRM</name>
<dbReference type="RefSeq" id="WP_004094434.1">
    <property type="nucleotide sequence ID" value="NZ_AFGF01000056.1"/>
</dbReference>
<dbReference type="InterPro" id="IPR033749">
    <property type="entry name" value="Polyprenyl_synt_CS"/>
</dbReference>
<dbReference type="Pfam" id="PF00348">
    <property type="entry name" value="polyprenyl_synt"/>
    <property type="match status" value="1"/>
</dbReference>
<comment type="caution">
    <text evidence="7">The sequence shown here is derived from an EMBL/GenBank/DDBJ whole genome shotgun (WGS) entry which is preliminary data.</text>
</comment>
<evidence type="ECO:0000256" key="6">
    <source>
        <dbReference type="RuleBase" id="RU004466"/>
    </source>
</evidence>
<dbReference type="GO" id="GO:0008299">
    <property type="term" value="P:isoprenoid biosynthetic process"/>
    <property type="evidence" value="ECO:0007669"/>
    <property type="project" value="InterPro"/>
</dbReference>
<dbReference type="InterPro" id="IPR000092">
    <property type="entry name" value="Polyprenyl_synt"/>
</dbReference>
<organism evidence="7 8">
    <name type="scientific">Acetonema longum DSM 6540</name>
    <dbReference type="NCBI Taxonomy" id="1009370"/>
    <lineage>
        <taxon>Bacteria</taxon>
        <taxon>Bacillati</taxon>
        <taxon>Bacillota</taxon>
        <taxon>Negativicutes</taxon>
        <taxon>Acetonemataceae</taxon>
        <taxon>Acetonema</taxon>
    </lineage>
</organism>
<dbReference type="PROSITE" id="PS00723">
    <property type="entry name" value="POLYPRENYL_SYNTHASE_1"/>
    <property type="match status" value="1"/>
</dbReference>
<keyword evidence="8" id="KW-1185">Reference proteome</keyword>
<dbReference type="CDD" id="cd00685">
    <property type="entry name" value="Trans_IPPS_HT"/>
    <property type="match status" value="1"/>
</dbReference>
<dbReference type="Gene3D" id="1.10.600.10">
    <property type="entry name" value="Farnesyl Diphosphate Synthase"/>
    <property type="match status" value="1"/>
</dbReference>
<evidence type="ECO:0000256" key="1">
    <source>
        <dbReference type="ARBA" id="ARBA00001946"/>
    </source>
</evidence>
<keyword evidence="5" id="KW-0460">Magnesium</keyword>
<dbReference type="PANTHER" id="PTHR12001:SF69">
    <property type="entry name" value="ALL TRANS-POLYPRENYL-DIPHOSPHATE SYNTHASE PDSS1"/>
    <property type="match status" value="1"/>
</dbReference>
<dbReference type="GO" id="GO:0046872">
    <property type="term" value="F:metal ion binding"/>
    <property type="evidence" value="ECO:0007669"/>
    <property type="project" value="UniProtKB-KW"/>
</dbReference>
<reference evidence="7 8" key="1">
    <citation type="journal article" date="2011" name="EMBO J.">
        <title>Structural diversity of bacterial flagellar motors.</title>
        <authorList>
            <person name="Chen S."/>
            <person name="Beeby M."/>
            <person name="Murphy G.E."/>
            <person name="Leadbetter J.R."/>
            <person name="Hendrixson D.R."/>
            <person name="Briegel A."/>
            <person name="Li Z."/>
            <person name="Shi J."/>
            <person name="Tocheva E.I."/>
            <person name="Muller A."/>
            <person name="Dobro M.J."/>
            <person name="Jensen G.J."/>
        </authorList>
    </citation>
    <scope>NUCLEOTIDE SEQUENCE [LARGE SCALE GENOMIC DNA]</scope>
    <source>
        <strain evidence="7 8">DSM 6540</strain>
    </source>
</reference>
<dbReference type="GO" id="GO:0004659">
    <property type="term" value="F:prenyltransferase activity"/>
    <property type="evidence" value="ECO:0007669"/>
    <property type="project" value="InterPro"/>
</dbReference>
<evidence type="ECO:0000256" key="4">
    <source>
        <dbReference type="ARBA" id="ARBA00022723"/>
    </source>
</evidence>
<dbReference type="AlphaFoldDB" id="F7NHL6"/>
<evidence type="ECO:0000313" key="7">
    <source>
        <dbReference type="EMBL" id="EGO64391.1"/>
    </source>
</evidence>
<evidence type="ECO:0000256" key="5">
    <source>
        <dbReference type="ARBA" id="ARBA00022842"/>
    </source>
</evidence>
<evidence type="ECO:0000256" key="2">
    <source>
        <dbReference type="ARBA" id="ARBA00006706"/>
    </source>
</evidence>
<accession>F7NHL6</accession>
<keyword evidence="4" id="KW-0479">Metal-binding</keyword>
<sequence>MEAAALALIERDMAEVETLLMSVTYSQVDMVTDIGQHLVQAGGKRLRPALYLISAKGLQTDTGLDQAIVVAAAIELIHMATLVHDDVIDHASTRRGIPTANSRWGDHPSVLAGDYLFARAFALLAKTNDNRVMKELAEVVCSLCEGEILQANSAFLADQSEDDYAMRIAKKTADFLAASCQLGAMAAGMEAAAVQAVRQYGYLVGLAFQVTDDILDFTASAPQLGKPVGGDLAQGIITLPVIRALEVSPHREELRMAIVARDMSDPVLNRCLAIVRDCDAIEYSYSKVQAQLREAIAGLPASLAPEAQRALVAIADFVGLRKF</sequence>
<evidence type="ECO:0000256" key="3">
    <source>
        <dbReference type="ARBA" id="ARBA00022679"/>
    </source>
</evidence>
<dbReference type="STRING" id="1009370.ALO_07818"/>
<dbReference type="PANTHER" id="PTHR12001">
    <property type="entry name" value="GERANYLGERANYL PYROPHOSPHATE SYNTHASE"/>
    <property type="match status" value="1"/>
</dbReference>
<comment type="cofactor">
    <cofactor evidence="1">
        <name>Mg(2+)</name>
        <dbReference type="ChEBI" id="CHEBI:18420"/>
    </cofactor>
</comment>
<proteinExistence type="inferred from homology"/>
<dbReference type="SFLD" id="SFLDS00005">
    <property type="entry name" value="Isoprenoid_Synthase_Type_I"/>
    <property type="match status" value="1"/>
</dbReference>
<dbReference type="InterPro" id="IPR008949">
    <property type="entry name" value="Isoprenoid_synthase_dom_sf"/>
</dbReference>
<dbReference type="SUPFAM" id="SSF48576">
    <property type="entry name" value="Terpenoid synthases"/>
    <property type="match status" value="1"/>
</dbReference>
<gene>
    <name evidence="7" type="ORF">ALO_07818</name>
</gene>
<evidence type="ECO:0000313" key="8">
    <source>
        <dbReference type="Proteomes" id="UP000003240"/>
    </source>
</evidence>